<evidence type="ECO:0000256" key="2">
    <source>
        <dbReference type="ARBA" id="ARBA00023125"/>
    </source>
</evidence>
<dbReference type="SMART" id="SM00347">
    <property type="entry name" value="HTH_MARR"/>
    <property type="match status" value="1"/>
</dbReference>
<evidence type="ECO:0000259" key="4">
    <source>
        <dbReference type="PROSITE" id="PS50995"/>
    </source>
</evidence>
<evidence type="ECO:0000313" key="6">
    <source>
        <dbReference type="Proteomes" id="UP000315971"/>
    </source>
</evidence>
<dbReference type="InterPro" id="IPR036388">
    <property type="entry name" value="WH-like_DNA-bd_sf"/>
</dbReference>
<dbReference type="GO" id="GO:0003700">
    <property type="term" value="F:DNA-binding transcription factor activity"/>
    <property type="evidence" value="ECO:0007669"/>
    <property type="project" value="InterPro"/>
</dbReference>
<dbReference type="AlphaFoldDB" id="A0A521AM77"/>
<dbReference type="Pfam" id="PF12802">
    <property type="entry name" value="MarR_2"/>
    <property type="match status" value="1"/>
</dbReference>
<keyword evidence="2 5" id="KW-0238">DNA-binding</keyword>
<dbReference type="Gene3D" id="1.10.10.10">
    <property type="entry name" value="Winged helix-like DNA-binding domain superfamily/Winged helix DNA-binding domain"/>
    <property type="match status" value="1"/>
</dbReference>
<dbReference type="SUPFAM" id="SSF46785">
    <property type="entry name" value="Winged helix' DNA-binding domain"/>
    <property type="match status" value="1"/>
</dbReference>
<feature type="domain" description="HTH marR-type" evidence="4">
    <location>
        <begin position="1"/>
        <end position="135"/>
    </location>
</feature>
<dbReference type="PANTHER" id="PTHR42756:SF1">
    <property type="entry name" value="TRANSCRIPTIONAL REPRESSOR OF EMRAB OPERON"/>
    <property type="match status" value="1"/>
</dbReference>
<dbReference type="Proteomes" id="UP000315971">
    <property type="component" value="Unassembled WGS sequence"/>
</dbReference>
<evidence type="ECO:0000313" key="5">
    <source>
        <dbReference type="EMBL" id="SMO35892.1"/>
    </source>
</evidence>
<protein>
    <submittedName>
        <fullName evidence="5">DNA-binding transcriptional regulator, MarR family</fullName>
    </submittedName>
</protein>
<dbReference type="RefSeq" id="WP_142600781.1">
    <property type="nucleotide sequence ID" value="NZ_FXSZ01000001.1"/>
</dbReference>
<proteinExistence type="predicted"/>
<dbReference type="InterPro" id="IPR023187">
    <property type="entry name" value="Tscrpt_reg_MarR-type_CS"/>
</dbReference>
<keyword evidence="6" id="KW-1185">Reference proteome</keyword>
<dbReference type="PROSITE" id="PS50995">
    <property type="entry name" value="HTH_MARR_2"/>
    <property type="match status" value="1"/>
</dbReference>
<dbReference type="PROSITE" id="PS01117">
    <property type="entry name" value="HTH_MARR_1"/>
    <property type="match status" value="1"/>
</dbReference>
<keyword evidence="1" id="KW-0805">Transcription regulation</keyword>
<dbReference type="EMBL" id="FXSZ01000001">
    <property type="protein sequence ID" value="SMO35892.1"/>
    <property type="molecule type" value="Genomic_DNA"/>
</dbReference>
<organism evidence="5 6">
    <name type="scientific">Solitalea koreensis</name>
    <dbReference type="NCBI Taxonomy" id="543615"/>
    <lineage>
        <taxon>Bacteria</taxon>
        <taxon>Pseudomonadati</taxon>
        <taxon>Bacteroidota</taxon>
        <taxon>Sphingobacteriia</taxon>
        <taxon>Sphingobacteriales</taxon>
        <taxon>Sphingobacteriaceae</taxon>
        <taxon>Solitalea</taxon>
    </lineage>
</organism>
<dbReference type="InterPro" id="IPR036390">
    <property type="entry name" value="WH_DNA-bd_sf"/>
</dbReference>
<dbReference type="OrthoDB" id="1467380at2"/>
<keyword evidence="3" id="KW-0804">Transcription</keyword>
<name>A0A521AM77_9SPHI</name>
<sequence length="150" mass="17259">MKEQETIDYYIKLAWQSVANKYNQIASEYGITHSFGYLLMNVAKEGTSVSVLASLLGQKATSLSRLLNSMEDMGLIYRQSDLQDKRLVKIFLTPTGIEKRKIASGVVRKFNDYLAQNLNEEEKNNCLETLKKINRLTHDYVPEEAERYNI</sequence>
<dbReference type="PANTHER" id="PTHR42756">
    <property type="entry name" value="TRANSCRIPTIONAL REGULATOR, MARR"/>
    <property type="match status" value="1"/>
</dbReference>
<reference evidence="5 6" key="1">
    <citation type="submission" date="2017-05" db="EMBL/GenBank/DDBJ databases">
        <authorList>
            <person name="Varghese N."/>
            <person name="Submissions S."/>
        </authorList>
    </citation>
    <scope>NUCLEOTIDE SEQUENCE [LARGE SCALE GENOMIC DNA]</scope>
    <source>
        <strain evidence="5 6">DSM 21342</strain>
    </source>
</reference>
<dbReference type="PRINTS" id="PR00598">
    <property type="entry name" value="HTHMARR"/>
</dbReference>
<accession>A0A521AM77</accession>
<evidence type="ECO:0000256" key="1">
    <source>
        <dbReference type="ARBA" id="ARBA00023015"/>
    </source>
</evidence>
<gene>
    <name evidence="5" type="ORF">SAMN06265350_101251</name>
</gene>
<evidence type="ECO:0000256" key="3">
    <source>
        <dbReference type="ARBA" id="ARBA00023163"/>
    </source>
</evidence>
<dbReference type="GO" id="GO:0003677">
    <property type="term" value="F:DNA binding"/>
    <property type="evidence" value="ECO:0007669"/>
    <property type="project" value="UniProtKB-KW"/>
</dbReference>
<dbReference type="InterPro" id="IPR000835">
    <property type="entry name" value="HTH_MarR-typ"/>
</dbReference>